<feature type="domain" description="Methyltransferase type 12" evidence="13">
    <location>
        <begin position="711"/>
        <end position="804"/>
    </location>
</feature>
<evidence type="ECO:0000256" key="3">
    <source>
        <dbReference type="ARBA" id="ARBA00021330"/>
    </source>
</evidence>
<keyword evidence="7" id="KW-0479">Metal-binding</keyword>
<dbReference type="FunFam" id="3.40.50.150:FF:000215">
    <property type="entry name" value="Hua enhancer1"/>
    <property type="match status" value="1"/>
</dbReference>
<keyword evidence="10" id="KW-0943">RNA-mediated gene silencing</keyword>
<accession>A0AAV1C1N3</accession>
<evidence type="ECO:0000256" key="6">
    <source>
        <dbReference type="ARBA" id="ARBA00022691"/>
    </source>
</evidence>
<keyword evidence="6" id="KW-0949">S-adenosyl-L-methionine</keyword>
<keyword evidence="8" id="KW-0460">Magnesium</keyword>
<keyword evidence="5" id="KW-0808">Transferase</keyword>
<dbReference type="Pfam" id="PF17842">
    <property type="entry name" value="dsRBD2"/>
    <property type="match status" value="1"/>
</dbReference>
<evidence type="ECO:0000256" key="2">
    <source>
        <dbReference type="ARBA" id="ARBA00009026"/>
    </source>
</evidence>
<evidence type="ECO:0000313" key="18">
    <source>
        <dbReference type="Proteomes" id="UP001161247"/>
    </source>
</evidence>
<dbReference type="InterPro" id="IPR013217">
    <property type="entry name" value="Methyltransf_12"/>
</dbReference>
<organism evidence="17 18">
    <name type="scientific">Oldenlandia corymbosa var. corymbosa</name>
    <dbReference type="NCBI Taxonomy" id="529605"/>
    <lineage>
        <taxon>Eukaryota</taxon>
        <taxon>Viridiplantae</taxon>
        <taxon>Streptophyta</taxon>
        <taxon>Embryophyta</taxon>
        <taxon>Tracheophyta</taxon>
        <taxon>Spermatophyta</taxon>
        <taxon>Magnoliopsida</taxon>
        <taxon>eudicotyledons</taxon>
        <taxon>Gunneridae</taxon>
        <taxon>Pentapetalae</taxon>
        <taxon>asterids</taxon>
        <taxon>lamiids</taxon>
        <taxon>Gentianales</taxon>
        <taxon>Rubiaceae</taxon>
        <taxon>Rubioideae</taxon>
        <taxon>Spermacoceae</taxon>
        <taxon>Hedyotis-Oldenlandia complex</taxon>
        <taxon>Oldenlandia</taxon>
    </lineage>
</organism>
<reference evidence="17" key="1">
    <citation type="submission" date="2023-03" db="EMBL/GenBank/DDBJ databases">
        <authorList>
            <person name="Julca I."/>
        </authorList>
    </citation>
    <scope>NUCLEOTIDE SEQUENCE</scope>
</reference>
<dbReference type="Gene3D" id="3.10.50.40">
    <property type="match status" value="1"/>
</dbReference>
<dbReference type="Pfam" id="PF18441">
    <property type="entry name" value="Hen1_Lam_C"/>
    <property type="match status" value="1"/>
</dbReference>
<evidence type="ECO:0000256" key="1">
    <source>
        <dbReference type="ARBA" id="ARBA00001946"/>
    </source>
</evidence>
<dbReference type="Pfam" id="PF08242">
    <property type="entry name" value="Methyltransf_12"/>
    <property type="match status" value="1"/>
</dbReference>
<dbReference type="GO" id="GO:0046872">
    <property type="term" value="F:metal ion binding"/>
    <property type="evidence" value="ECO:0007669"/>
    <property type="project" value="UniProtKB-KW"/>
</dbReference>
<protein>
    <recommendedName>
        <fullName evidence="3">Small RNA 2'-O-methyltransferase</fullName>
        <ecNumber evidence="11">2.1.1.386</ecNumber>
    </recommendedName>
</protein>
<dbReference type="GO" id="GO:0090486">
    <property type="term" value="F:small RNA 2'-O-methyltransferase activity"/>
    <property type="evidence" value="ECO:0007669"/>
    <property type="project" value="UniProtKB-EC"/>
</dbReference>
<dbReference type="Proteomes" id="UP001161247">
    <property type="component" value="Chromosome 1"/>
</dbReference>
<dbReference type="Gene3D" id="3.40.50.150">
    <property type="entry name" value="Vaccinia Virus protein VP39"/>
    <property type="match status" value="1"/>
</dbReference>
<evidence type="ECO:0000259" key="16">
    <source>
        <dbReference type="Pfam" id="PF24995"/>
    </source>
</evidence>
<evidence type="ECO:0000259" key="15">
    <source>
        <dbReference type="Pfam" id="PF18441"/>
    </source>
</evidence>
<evidence type="ECO:0000259" key="13">
    <source>
        <dbReference type="Pfam" id="PF08242"/>
    </source>
</evidence>
<dbReference type="InterPro" id="IPR026610">
    <property type="entry name" value="Hen1"/>
</dbReference>
<dbReference type="GO" id="GO:0003755">
    <property type="term" value="F:peptidyl-prolyl cis-trans isomerase activity"/>
    <property type="evidence" value="ECO:0007669"/>
    <property type="project" value="InterPro"/>
</dbReference>
<dbReference type="Pfam" id="PF21224">
    <property type="entry name" value="Hen1_LCD"/>
    <property type="match status" value="1"/>
</dbReference>
<proteinExistence type="inferred from homology"/>
<dbReference type="EMBL" id="OX459118">
    <property type="protein sequence ID" value="CAI9089594.1"/>
    <property type="molecule type" value="Genomic_DNA"/>
</dbReference>
<dbReference type="InterPro" id="IPR029063">
    <property type="entry name" value="SAM-dependent_MTases_sf"/>
</dbReference>
<dbReference type="SUPFAM" id="SSF53335">
    <property type="entry name" value="S-adenosyl-L-methionine-dependent methyltransferases"/>
    <property type="match status" value="1"/>
</dbReference>
<comment type="cofactor">
    <cofactor evidence="1">
        <name>Mg(2+)</name>
        <dbReference type="ChEBI" id="CHEBI:18420"/>
    </cofactor>
</comment>
<evidence type="ECO:0000256" key="8">
    <source>
        <dbReference type="ARBA" id="ARBA00022842"/>
    </source>
</evidence>
<dbReference type="Pfam" id="PF24995">
    <property type="entry name" value="DSRM_2"/>
    <property type="match status" value="1"/>
</dbReference>
<name>A0AAV1C1N3_OLDCO</name>
<dbReference type="InterPro" id="IPR056755">
    <property type="entry name" value="DSRM_2"/>
</dbReference>
<comment type="similarity">
    <text evidence="2">Belongs to the methyltransferase superfamily. HEN1 family.</text>
</comment>
<comment type="catalytic activity">
    <reaction evidence="12">
        <text>small RNA 3'-end nucleotide + S-adenosyl-L-methionine = small RNA 3'-end 2'-O-methylnucleotide + S-adenosyl-L-homocysteine + H(+)</text>
        <dbReference type="Rhea" id="RHEA:37887"/>
        <dbReference type="Rhea" id="RHEA-COMP:10415"/>
        <dbReference type="Rhea" id="RHEA-COMP:10416"/>
        <dbReference type="ChEBI" id="CHEBI:15378"/>
        <dbReference type="ChEBI" id="CHEBI:57856"/>
        <dbReference type="ChEBI" id="CHEBI:59789"/>
        <dbReference type="ChEBI" id="CHEBI:74896"/>
        <dbReference type="ChEBI" id="CHEBI:74898"/>
        <dbReference type="EC" id="2.1.1.386"/>
    </reaction>
</comment>
<dbReference type="PANTHER" id="PTHR21404:SF3">
    <property type="entry name" value="SMALL RNA 2'-O-METHYLTRANSFERASE"/>
    <property type="match status" value="1"/>
</dbReference>
<dbReference type="GO" id="GO:0005634">
    <property type="term" value="C:nucleus"/>
    <property type="evidence" value="ECO:0007669"/>
    <property type="project" value="TreeGrafter"/>
</dbReference>
<evidence type="ECO:0000256" key="9">
    <source>
        <dbReference type="ARBA" id="ARBA00022884"/>
    </source>
</evidence>
<sequence length="933" mass="103566">MGTLQSQAVAAKKSTLTPKAIINQKFGSKALYTVEEVEESSQNDCPGLAIQQKRPCLYRCCLQLPELSVVSEPFKRKKDAEQAAAEKAIKKLGIHLEETIPTVEEAWQNLVDRLSYLFSSEFLSSVHPLSGHFRAAMRRSEDLYGCVPISVLVIFDAKLNNLCKIINPNVESNLLLGMSIVATAAARPACSLLLLKDSLSLKRQNLLPPDVLQSLETSDSRLSESIQIQVVRIPSSVDLNLESLALNISSGSYYLDVIAQALETTNASGILISKTIGRASSETRLYFTAPKHCRLDLEQSSNPLGDVTNQHEEPTNVRASYMAGQQVYGDAVLASVGYKWNTGDLFHEDVTLQTYFRLLISKIPNGVYKLSREAILAAELPVAYTTKSSWRGLLPREILCTFCRHYRLAEPVFSVFSKCSENPETSYVTCKKLKEGNLIEEKGRLDPSAVGGQSEEPGGAIQCEVKMFSKHQELILHCLPTKTYKKETDAIQNAALKVISWLDALFKEYETSLQKLSSLAKKLEIQFYSEFFVQEFKVLHLVPNLWISTVSGSGDDNMLENSFTVAGQATGGLPSSGSFVCISYSVCLVTEVGSLKEHVESNEEFEFEIGNGGVLPFIEGVVTQISVGQSASFRVELPPKEFVLAAADDALTTLSILSSGKCSLEYCVTLLRVTEPLEDRMEQALFSPPLSKQRVEYALQHIRESCALSLVDFGCGSGSLLDSLLNYPTSLEKIVGVDISQKALARAAKMLHSKLKANAEMNLPTNRIESAVLYEGSITSYDSRLCGFDIGTCLEVIEHMEEHEASLFGDVVLSSFCPMLLIISTPNYEYNVILQKSTQNQEEDPDEKNQLQSCKFRNDDHKFEWTRAQFRDWAIGLSERHNYNVEFSGVGGVVDVEPGFASQIAVFRRKEDTKKLEMAHHLEVIWEWSKENI</sequence>
<evidence type="ECO:0000313" key="17">
    <source>
        <dbReference type="EMBL" id="CAI9089594.1"/>
    </source>
</evidence>
<evidence type="ECO:0000256" key="12">
    <source>
        <dbReference type="ARBA" id="ARBA00048418"/>
    </source>
</evidence>
<keyword evidence="9" id="KW-0694">RNA-binding</keyword>
<evidence type="ECO:0000256" key="5">
    <source>
        <dbReference type="ARBA" id="ARBA00022679"/>
    </source>
</evidence>
<evidence type="ECO:0000256" key="10">
    <source>
        <dbReference type="ARBA" id="ARBA00023158"/>
    </source>
</evidence>
<dbReference type="Gene3D" id="3.30.160.20">
    <property type="match status" value="1"/>
</dbReference>
<keyword evidence="18" id="KW-1185">Reference proteome</keyword>
<gene>
    <name evidence="17" type="ORF">OLC1_LOCUS1916</name>
</gene>
<feature type="domain" description="Small RNA 2'-O-methyltransferase Hen1 La-motif C-terminal" evidence="15">
    <location>
        <begin position="226"/>
        <end position="362"/>
    </location>
</feature>
<evidence type="ECO:0000256" key="4">
    <source>
        <dbReference type="ARBA" id="ARBA00022603"/>
    </source>
</evidence>
<feature type="domain" description="HEN1 double-stranded RNA binding" evidence="14">
    <location>
        <begin position="364"/>
        <end position="506"/>
    </location>
</feature>
<dbReference type="GO" id="GO:0003723">
    <property type="term" value="F:RNA binding"/>
    <property type="evidence" value="ECO:0007669"/>
    <property type="project" value="UniProtKB-KW"/>
</dbReference>
<dbReference type="InterPro" id="IPR046357">
    <property type="entry name" value="PPIase_dom_sf"/>
</dbReference>
<evidence type="ECO:0000256" key="7">
    <source>
        <dbReference type="ARBA" id="ARBA00022723"/>
    </source>
</evidence>
<dbReference type="InterPro" id="IPR040870">
    <property type="entry name" value="HEN1_dsRBD2"/>
</dbReference>
<dbReference type="GO" id="GO:0030422">
    <property type="term" value="P:siRNA processing"/>
    <property type="evidence" value="ECO:0007669"/>
    <property type="project" value="TreeGrafter"/>
</dbReference>
<keyword evidence="4" id="KW-0489">Methyltransferase</keyword>
<dbReference type="EC" id="2.1.1.386" evidence="11"/>
<dbReference type="AlphaFoldDB" id="A0AAV1C1N3"/>
<evidence type="ECO:0000259" key="14">
    <source>
        <dbReference type="Pfam" id="PF17842"/>
    </source>
</evidence>
<dbReference type="GO" id="GO:0005737">
    <property type="term" value="C:cytoplasm"/>
    <property type="evidence" value="ECO:0007669"/>
    <property type="project" value="TreeGrafter"/>
</dbReference>
<dbReference type="GO" id="GO:0001510">
    <property type="term" value="P:RNA methylation"/>
    <property type="evidence" value="ECO:0007669"/>
    <property type="project" value="InterPro"/>
</dbReference>
<dbReference type="InterPro" id="IPR040813">
    <property type="entry name" value="Hen1_Lam_C"/>
</dbReference>
<dbReference type="PANTHER" id="PTHR21404">
    <property type="entry name" value="HEN1"/>
    <property type="match status" value="1"/>
</dbReference>
<feature type="domain" description="dsRNA binding" evidence="16">
    <location>
        <begin position="24"/>
        <end position="93"/>
    </location>
</feature>
<evidence type="ECO:0000256" key="11">
    <source>
        <dbReference type="ARBA" id="ARBA00035025"/>
    </source>
</evidence>